<name>A0ACC2TB85_9FUNG</name>
<reference evidence="1" key="1">
    <citation type="submission" date="2022-04" db="EMBL/GenBank/DDBJ databases">
        <title>Genome of the entomopathogenic fungus Entomophthora muscae.</title>
        <authorList>
            <person name="Elya C."/>
            <person name="Lovett B.R."/>
            <person name="Lee E."/>
            <person name="Macias A.M."/>
            <person name="Hajek A.E."/>
            <person name="De Bivort B.L."/>
            <person name="Kasson M.T."/>
            <person name="De Fine Licht H.H."/>
            <person name="Stajich J.E."/>
        </authorList>
    </citation>
    <scope>NUCLEOTIDE SEQUENCE</scope>
    <source>
        <strain evidence="1">Berkeley</strain>
    </source>
</reference>
<protein>
    <submittedName>
        <fullName evidence="1">Uncharacterized protein</fullName>
    </submittedName>
</protein>
<dbReference type="Proteomes" id="UP001165960">
    <property type="component" value="Unassembled WGS sequence"/>
</dbReference>
<organism evidence="1 2">
    <name type="scientific">Entomophthora muscae</name>
    <dbReference type="NCBI Taxonomy" id="34485"/>
    <lineage>
        <taxon>Eukaryota</taxon>
        <taxon>Fungi</taxon>
        <taxon>Fungi incertae sedis</taxon>
        <taxon>Zoopagomycota</taxon>
        <taxon>Entomophthoromycotina</taxon>
        <taxon>Entomophthoromycetes</taxon>
        <taxon>Entomophthorales</taxon>
        <taxon>Entomophthoraceae</taxon>
        <taxon>Entomophthora</taxon>
    </lineage>
</organism>
<evidence type="ECO:0000313" key="2">
    <source>
        <dbReference type="Proteomes" id="UP001165960"/>
    </source>
</evidence>
<comment type="caution">
    <text evidence="1">The sequence shown here is derived from an EMBL/GenBank/DDBJ whole genome shotgun (WGS) entry which is preliminary data.</text>
</comment>
<keyword evidence="2" id="KW-1185">Reference proteome</keyword>
<accession>A0ACC2TB85</accession>
<evidence type="ECO:0000313" key="1">
    <source>
        <dbReference type="EMBL" id="KAJ9071745.1"/>
    </source>
</evidence>
<proteinExistence type="predicted"/>
<sequence>MGEDPSHLLVLLGNLPCCAHGLVATEEKLVKSLTSDDLELSSPCSDFAVFPEVFVAKESSSLETEPSTTEAKLFPHDSAPKHTPWLLGSLILMGLDSYLLQLSPMSSLSTPLRAAIPVLHWMVYWWIYPGMRARISQFSSPLLHGAYFIVEKVCKYWFKI</sequence>
<dbReference type="EMBL" id="QTSX02003115">
    <property type="protein sequence ID" value="KAJ9071745.1"/>
    <property type="molecule type" value="Genomic_DNA"/>
</dbReference>
<gene>
    <name evidence="1" type="ORF">DSO57_1033955</name>
</gene>